<dbReference type="EMBL" id="KQ085902">
    <property type="protein sequence ID" value="KLO17701.1"/>
    <property type="molecule type" value="Genomic_DNA"/>
</dbReference>
<feature type="transmembrane region" description="Helical" evidence="1">
    <location>
        <begin position="37"/>
        <end position="56"/>
    </location>
</feature>
<sequence length="142" mass="15220">MGTGVTVRSVEDRIKSTLAHAREECASFKVKARATGLSLNVAIGLQVFLSALITGLSASKRGGFAVAILGGVGTIIASFLARARGSNEPELSTSRVKDLERFIRDCEAFIEDHGTEPPDDRTNRKIDDLRSQFEELLGNGDG</sequence>
<dbReference type="Proteomes" id="UP000053477">
    <property type="component" value="Unassembled WGS sequence"/>
</dbReference>
<name>A0A0H2SKS9_9AGAM</name>
<feature type="transmembrane region" description="Helical" evidence="1">
    <location>
        <begin position="62"/>
        <end position="81"/>
    </location>
</feature>
<dbReference type="NCBIfam" id="NF033635">
    <property type="entry name" value="SLATT_fungal"/>
    <property type="match status" value="1"/>
</dbReference>
<evidence type="ECO:0000256" key="1">
    <source>
        <dbReference type="SAM" id="Phobius"/>
    </source>
</evidence>
<keyword evidence="1" id="KW-0812">Transmembrane</keyword>
<dbReference type="Pfam" id="PF18142">
    <property type="entry name" value="SLATT_fungal"/>
    <property type="match status" value="1"/>
</dbReference>
<organism evidence="3 4">
    <name type="scientific">Schizopora paradoxa</name>
    <dbReference type="NCBI Taxonomy" id="27342"/>
    <lineage>
        <taxon>Eukaryota</taxon>
        <taxon>Fungi</taxon>
        <taxon>Dikarya</taxon>
        <taxon>Basidiomycota</taxon>
        <taxon>Agaricomycotina</taxon>
        <taxon>Agaricomycetes</taxon>
        <taxon>Hymenochaetales</taxon>
        <taxon>Schizoporaceae</taxon>
        <taxon>Schizopora</taxon>
    </lineage>
</organism>
<keyword evidence="4" id="KW-1185">Reference proteome</keyword>
<keyword evidence="1" id="KW-1133">Transmembrane helix</keyword>
<evidence type="ECO:0000313" key="3">
    <source>
        <dbReference type="EMBL" id="KLO17701.1"/>
    </source>
</evidence>
<keyword evidence="1" id="KW-0472">Membrane</keyword>
<accession>A0A0H2SKS9</accession>
<dbReference type="OrthoDB" id="3245801at2759"/>
<proteinExistence type="predicted"/>
<evidence type="ECO:0000313" key="4">
    <source>
        <dbReference type="Proteomes" id="UP000053477"/>
    </source>
</evidence>
<dbReference type="AlphaFoldDB" id="A0A0H2SKS9"/>
<feature type="domain" description="SMODS and SLOG-associating 2TM effector" evidence="2">
    <location>
        <begin position="20"/>
        <end position="139"/>
    </location>
</feature>
<dbReference type="InParanoid" id="A0A0H2SKS9"/>
<protein>
    <recommendedName>
        <fullName evidence="2">SMODS and SLOG-associating 2TM effector domain-containing protein</fullName>
    </recommendedName>
</protein>
<dbReference type="InterPro" id="IPR041622">
    <property type="entry name" value="SLATT_fungi"/>
</dbReference>
<gene>
    <name evidence="3" type="ORF">SCHPADRAFT_821164</name>
</gene>
<evidence type="ECO:0000259" key="2">
    <source>
        <dbReference type="Pfam" id="PF18142"/>
    </source>
</evidence>
<reference evidence="3 4" key="1">
    <citation type="submission" date="2015-04" db="EMBL/GenBank/DDBJ databases">
        <title>Complete genome sequence of Schizopora paradoxa KUC8140, a cosmopolitan wood degrader in East Asia.</title>
        <authorList>
            <consortium name="DOE Joint Genome Institute"/>
            <person name="Min B."/>
            <person name="Park H."/>
            <person name="Jang Y."/>
            <person name="Kim J.-J."/>
            <person name="Kim K.H."/>
            <person name="Pangilinan J."/>
            <person name="Lipzen A."/>
            <person name="Riley R."/>
            <person name="Grigoriev I.V."/>
            <person name="Spatafora J.W."/>
            <person name="Choi I.-G."/>
        </authorList>
    </citation>
    <scope>NUCLEOTIDE SEQUENCE [LARGE SCALE GENOMIC DNA]</scope>
    <source>
        <strain evidence="3 4">KUC8140</strain>
    </source>
</reference>
<dbReference type="STRING" id="27342.A0A0H2SKS9"/>